<name>A0A8H3VAU9_VENIN</name>
<evidence type="ECO:0000313" key="3">
    <source>
        <dbReference type="EMBL" id="KAE9984540.1"/>
    </source>
</evidence>
<dbReference type="AlphaFoldDB" id="A0A8H3VAU9"/>
<dbReference type="InterPro" id="IPR032675">
    <property type="entry name" value="LRR_dom_sf"/>
</dbReference>
<dbReference type="PROSITE" id="PS50181">
    <property type="entry name" value="FBOX"/>
    <property type="match status" value="1"/>
</dbReference>
<evidence type="ECO:0000256" key="1">
    <source>
        <dbReference type="SAM" id="MobiDB-lite"/>
    </source>
</evidence>
<feature type="domain" description="F-box" evidence="2">
    <location>
        <begin position="2"/>
        <end position="51"/>
    </location>
</feature>
<sequence length="470" mass="53620">MPSRLEDLPAELLVHIASNLTTVDYGSVRRTCSTVEQKLFDNFGREFFKRKQFMLTQSSLQCLIDISNHEALKQYLTKVIIGTNYIPRFESIINSASPSALAAIQLASHSTKKWLRELRLDQRYLMDQGLDRVMLTEALNNLPACHEIEIRDNYFPSRFRGEEKWTSYGSTEILKRFQIEAWHWWHDDEIPARRHHVYSTVTNAMASSAKSRQYTAFMVTTRQHHNDLGPDAFYQPKFVDFAGAFKNTTTLMLPVHMRETYDQDLSYFVSFLRYFPNLNYLRLNGTRNSDTNEWMVATKHGLNSCSLRHLSLGKMRLRSDDLIDLLSSLKTLEHLELFLVSPSVEDKTAMDSGGLLELESSWSSALEKSQLPQLKVLEANMIGVGPRFGHDRIGFKSSVGAVANGSSDLMPMIKVQGPGWFDEFAGRIVAQTSSFLGIAEDESADSDSDEDSDDDEEEIDEDDMDMDDEE</sequence>
<gene>
    <name evidence="4" type="ORF">EG327_005684</name>
    <name evidence="3" type="ORF">EG328_008568</name>
</gene>
<dbReference type="EMBL" id="WNWS01000049">
    <property type="protein sequence ID" value="KAE9984540.1"/>
    <property type="molecule type" value="Genomic_DNA"/>
</dbReference>
<evidence type="ECO:0000313" key="6">
    <source>
        <dbReference type="Proteomes" id="UP000490939"/>
    </source>
</evidence>
<dbReference type="SUPFAM" id="SSF81383">
    <property type="entry name" value="F-box domain"/>
    <property type="match status" value="1"/>
</dbReference>
<dbReference type="InterPro" id="IPR036047">
    <property type="entry name" value="F-box-like_dom_sf"/>
</dbReference>
<protein>
    <recommendedName>
        <fullName evidence="2">F-box domain-containing protein</fullName>
    </recommendedName>
</protein>
<proteinExistence type="predicted"/>
<reference evidence="3 5" key="1">
    <citation type="submission" date="2018-12" db="EMBL/GenBank/DDBJ databases">
        <title>Venturia inaequalis Genome Resource.</title>
        <authorList>
            <person name="Lichtner F.J."/>
        </authorList>
    </citation>
    <scope>NUCLEOTIDE SEQUENCE [LARGE SCALE GENOMIC DNA]</scope>
    <source>
        <strain evidence="3 5">120213</strain>
        <strain evidence="4 6">DMI_063113</strain>
    </source>
</reference>
<organism evidence="3 5">
    <name type="scientific">Venturia inaequalis</name>
    <name type="common">Apple scab fungus</name>
    <dbReference type="NCBI Taxonomy" id="5025"/>
    <lineage>
        <taxon>Eukaryota</taxon>
        <taxon>Fungi</taxon>
        <taxon>Dikarya</taxon>
        <taxon>Ascomycota</taxon>
        <taxon>Pezizomycotina</taxon>
        <taxon>Dothideomycetes</taxon>
        <taxon>Pleosporomycetidae</taxon>
        <taxon>Venturiales</taxon>
        <taxon>Venturiaceae</taxon>
        <taxon>Venturia</taxon>
    </lineage>
</organism>
<dbReference type="Proteomes" id="UP000490939">
    <property type="component" value="Unassembled WGS sequence"/>
</dbReference>
<feature type="region of interest" description="Disordered" evidence="1">
    <location>
        <begin position="436"/>
        <end position="470"/>
    </location>
</feature>
<dbReference type="Gene3D" id="3.80.10.10">
    <property type="entry name" value="Ribonuclease Inhibitor"/>
    <property type="match status" value="1"/>
</dbReference>
<comment type="caution">
    <text evidence="3">The sequence shown here is derived from an EMBL/GenBank/DDBJ whole genome shotgun (WGS) entry which is preliminary data.</text>
</comment>
<keyword evidence="6" id="KW-1185">Reference proteome</keyword>
<evidence type="ECO:0000259" key="2">
    <source>
        <dbReference type="PROSITE" id="PS50181"/>
    </source>
</evidence>
<evidence type="ECO:0000313" key="5">
    <source>
        <dbReference type="Proteomes" id="UP000447873"/>
    </source>
</evidence>
<feature type="compositionally biased region" description="Acidic residues" evidence="1">
    <location>
        <begin position="439"/>
        <end position="470"/>
    </location>
</feature>
<accession>A0A8H3VAU9</accession>
<dbReference type="InterPro" id="IPR001810">
    <property type="entry name" value="F-box_dom"/>
</dbReference>
<dbReference type="Proteomes" id="UP000447873">
    <property type="component" value="Unassembled WGS sequence"/>
</dbReference>
<dbReference type="SUPFAM" id="SSF52047">
    <property type="entry name" value="RNI-like"/>
    <property type="match status" value="1"/>
</dbReference>
<evidence type="ECO:0000313" key="4">
    <source>
        <dbReference type="EMBL" id="KAE9993273.1"/>
    </source>
</evidence>
<dbReference type="EMBL" id="WNWR01000033">
    <property type="protein sequence ID" value="KAE9993273.1"/>
    <property type="molecule type" value="Genomic_DNA"/>
</dbReference>